<dbReference type="InterPro" id="IPR011083">
    <property type="entry name" value="Phage_tail_collar_dom"/>
</dbReference>
<dbReference type="SUPFAM" id="SSF88874">
    <property type="entry name" value="Receptor-binding domain of short tail fibre protein gp12"/>
    <property type="match status" value="1"/>
</dbReference>
<dbReference type="Gene3D" id="3.90.1340.10">
    <property type="entry name" value="Phage tail collar domain"/>
    <property type="match status" value="1"/>
</dbReference>
<dbReference type="Pfam" id="PF07484">
    <property type="entry name" value="Collar"/>
    <property type="match status" value="1"/>
</dbReference>
<organism evidence="2">
    <name type="scientific">uncultured virus</name>
    <dbReference type="NCBI Taxonomy" id="340016"/>
    <lineage>
        <taxon>Viruses</taxon>
        <taxon>environmental samples</taxon>
    </lineage>
</organism>
<reference evidence="2" key="2">
    <citation type="journal article" date="2017" name="Nat. Commun.">
        <title>Single-virus genomics reveals hidden cosmopolitan and abundant viruses.</title>
        <authorList>
            <person name="Martinez-Hernandez F."/>
            <person name="Fornas O."/>
            <person name="Lluesma Gomez M."/>
            <person name="Bolduc B."/>
            <person name="de la Cruz Pena M.J."/>
            <person name="Martinez J.M."/>
            <person name="Anton J."/>
            <person name="Gasol J.M."/>
            <person name="Rosselli R."/>
            <person name="Rodriguez-Valera F."/>
            <person name="Sullivan M.B."/>
            <person name="Acinas S.G."/>
            <person name="Martinez-Garcia M."/>
        </authorList>
    </citation>
    <scope>NUCLEOTIDE SEQUENCE</scope>
</reference>
<dbReference type="EMBL" id="KY052794">
    <property type="protein sequence ID" value="ASE99706.1"/>
    <property type="molecule type" value="Genomic_DNA"/>
</dbReference>
<dbReference type="InterPro" id="IPR037053">
    <property type="entry name" value="Phage_tail_collar_dom_sf"/>
</dbReference>
<evidence type="ECO:0000313" key="2">
    <source>
        <dbReference type="EMBL" id="ASE99706.1"/>
    </source>
</evidence>
<accession>A0A218MKA2</accession>
<sequence length="408" mass="40982">MAISTSNTFIEPTAGTSLNAARSQINSSLRALLSNFYSTNAPPIGVNIVASGAQLGAQNGLVYHNANALYVSDSVNVKATRVGGNFTRAGIGSRNENGIASLAANALSYENGELVSTISEAGGLKANARLYLCTGNSVSAGNMTDFIDVGIPPTNGSIVTTMVADDAITNAKINASTVNLDNLLLIDGTKAGADGNAPANAQIALGTTSGNTALSLGSLHSSNVTLKHQRSGTVENAGLSIMDNTGVKFAPVAANLVCQSTITGTDTAVAPIVPCGSIIMWTNATAPTGFLECKGDAISRTTYAALFAVLGTTYGAGNGSSTFNVPDFQGRHAAGVSSNVTIGEKSTEQITSGNAYGGSVSVGLTVSTGKFQALGLFGGTDAVTGVSVSSSSASINAAFVGVKYIIKT</sequence>
<reference evidence="2" key="1">
    <citation type="submission" date="2016-10" db="EMBL/GenBank/DDBJ databases">
        <authorList>
            <person name="Varghese N."/>
        </authorList>
    </citation>
    <scope>NUCLEOTIDE SEQUENCE</scope>
</reference>
<evidence type="ECO:0000259" key="1">
    <source>
        <dbReference type="Pfam" id="PF07484"/>
    </source>
</evidence>
<name>A0A218MKA2_9VIRU</name>
<feature type="domain" description="Phage tail collar" evidence="1">
    <location>
        <begin position="276"/>
        <end position="331"/>
    </location>
</feature>
<proteinExistence type="predicted"/>
<protein>
    <recommendedName>
        <fullName evidence="1">Phage tail collar domain-containing protein</fullName>
    </recommendedName>
</protein>